<dbReference type="PROSITE" id="PS51704">
    <property type="entry name" value="GP_PDE"/>
    <property type="match status" value="1"/>
</dbReference>
<dbReference type="PANTHER" id="PTHR46320">
    <property type="entry name" value="GLYCEROPHOSPHODIESTER PHOSPHODIESTERASE 1"/>
    <property type="match status" value="1"/>
</dbReference>
<evidence type="ECO:0000313" key="2">
    <source>
        <dbReference type="EMBL" id="VAX20314.1"/>
    </source>
</evidence>
<keyword evidence="2" id="KW-0378">Hydrolase</keyword>
<dbReference type="PROSITE" id="PS51257">
    <property type="entry name" value="PROKAR_LIPOPROTEIN"/>
    <property type="match status" value="1"/>
</dbReference>
<dbReference type="InterPro" id="IPR017946">
    <property type="entry name" value="PLC-like_Pdiesterase_TIM-brl"/>
</dbReference>
<dbReference type="PANTHER" id="PTHR46320:SF1">
    <property type="entry name" value="GLYCEROPHOSPHODIESTER PHOSPHODIESTERASE 1"/>
    <property type="match status" value="1"/>
</dbReference>
<dbReference type="EC" id="3.1.4.46" evidence="2"/>
<dbReference type="Gene3D" id="3.20.20.190">
    <property type="entry name" value="Phosphatidylinositol (PI) phosphodiesterase"/>
    <property type="match status" value="1"/>
</dbReference>
<dbReference type="Pfam" id="PF03009">
    <property type="entry name" value="GDPD"/>
    <property type="match status" value="1"/>
</dbReference>
<dbReference type="CDD" id="cd08566">
    <property type="entry name" value="GDPD_AtGDE_like"/>
    <property type="match status" value="1"/>
</dbReference>
<dbReference type="GO" id="GO:0005886">
    <property type="term" value="C:plasma membrane"/>
    <property type="evidence" value="ECO:0007669"/>
    <property type="project" value="TreeGrafter"/>
</dbReference>
<organism evidence="2">
    <name type="scientific">hydrothermal vent metagenome</name>
    <dbReference type="NCBI Taxonomy" id="652676"/>
    <lineage>
        <taxon>unclassified sequences</taxon>
        <taxon>metagenomes</taxon>
        <taxon>ecological metagenomes</taxon>
    </lineage>
</organism>
<dbReference type="GO" id="GO:0070291">
    <property type="term" value="P:N-acylethanolamine metabolic process"/>
    <property type="evidence" value="ECO:0007669"/>
    <property type="project" value="TreeGrafter"/>
</dbReference>
<feature type="domain" description="GP-PDE" evidence="1">
    <location>
        <begin position="47"/>
        <end position="284"/>
    </location>
</feature>
<proteinExistence type="predicted"/>
<dbReference type="GO" id="GO:0008889">
    <property type="term" value="F:glycerophosphodiester phosphodiesterase activity"/>
    <property type="evidence" value="ECO:0007669"/>
    <property type="project" value="UniProtKB-EC"/>
</dbReference>
<gene>
    <name evidence="2" type="ORF">MNBD_IGNAVI01-276</name>
</gene>
<accession>A0A3B1C8N3</accession>
<dbReference type="EMBL" id="UOGD01000164">
    <property type="protein sequence ID" value="VAX20314.1"/>
    <property type="molecule type" value="Genomic_DNA"/>
</dbReference>
<dbReference type="GO" id="GO:0006644">
    <property type="term" value="P:phospholipid metabolic process"/>
    <property type="evidence" value="ECO:0007669"/>
    <property type="project" value="TreeGrafter"/>
</dbReference>
<dbReference type="InterPro" id="IPR030395">
    <property type="entry name" value="GP_PDE_dom"/>
</dbReference>
<reference evidence="2" key="1">
    <citation type="submission" date="2018-06" db="EMBL/GenBank/DDBJ databases">
        <authorList>
            <person name="Zhirakovskaya E."/>
        </authorList>
    </citation>
    <scope>NUCLEOTIDE SEQUENCE</scope>
</reference>
<name>A0A3B1C8N3_9ZZZZ</name>
<dbReference type="AlphaFoldDB" id="A0A3B1C8N3"/>
<evidence type="ECO:0000259" key="1">
    <source>
        <dbReference type="PROSITE" id="PS51704"/>
    </source>
</evidence>
<sequence>MKYLRLSLLFLITSFFVFSCGQSKIKTNPSDLKQILAKFHDPSSNKIMIAAHRAMHTKYPENSLAAFQHSINSGVDIIETDIRTTKDGKLVLMHDGSVDRTTNGEGKLKNFTFAELEKLELEKESNDPSTYRVPLAEDALNLAHGKIMVDLDIKSVYIKNLVDLVHKTQTEKQVLFFDSDFAVLDSVLLLDSTLMLMPRAHSLEDVKKIIERYHPPVIHIDPSFYTKEVVSTIKASGARIWINALGFADAKAMIGLVDTGYASLVEGGANIIQTDYPLILHKYLTERKLR</sequence>
<dbReference type="GO" id="GO:0006580">
    <property type="term" value="P:ethanolamine metabolic process"/>
    <property type="evidence" value="ECO:0007669"/>
    <property type="project" value="TreeGrafter"/>
</dbReference>
<protein>
    <submittedName>
        <fullName evidence="2">Glycerophosphoryl diester phosphodiesterase</fullName>
        <ecNumber evidence="2">3.1.4.46</ecNumber>
    </submittedName>
</protein>
<dbReference type="SUPFAM" id="SSF51695">
    <property type="entry name" value="PLC-like phosphodiesterases"/>
    <property type="match status" value="1"/>
</dbReference>